<evidence type="ECO:0000313" key="3">
    <source>
        <dbReference type="EMBL" id="MCP3425818.1"/>
    </source>
</evidence>
<dbReference type="AlphaFoldDB" id="A0A9X2HK85"/>
<gene>
    <name evidence="3" type="ORF">NBM05_07310</name>
</gene>
<evidence type="ECO:0000256" key="2">
    <source>
        <dbReference type="SAM" id="Phobius"/>
    </source>
</evidence>
<dbReference type="EMBL" id="JANAFB010000014">
    <property type="protein sequence ID" value="MCP3425818.1"/>
    <property type="molecule type" value="Genomic_DNA"/>
</dbReference>
<evidence type="ECO:0000256" key="1">
    <source>
        <dbReference type="SAM" id="MobiDB-lite"/>
    </source>
</evidence>
<dbReference type="Proteomes" id="UP001139502">
    <property type="component" value="Unassembled WGS sequence"/>
</dbReference>
<proteinExistence type="predicted"/>
<keyword evidence="4" id="KW-1185">Reference proteome</keyword>
<evidence type="ECO:0000313" key="4">
    <source>
        <dbReference type="Proteomes" id="UP001139502"/>
    </source>
</evidence>
<organism evidence="3 4">
    <name type="scientific">Rothia santali</name>
    <dbReference type="NCBI Taxonomy" id="2949643"/>
    <lineage>
        <taxon>Bacteria</taxon>
        <taxon>Bacillati</taxon>
        <taxon>Actinomycetota</taxon>
        <taxon>Actinomycetes</taxon>
        <taxon>Micrococcales</taxon>
        <taxon>Micrococcaceae</taxon>
        <taxon>Rothia</taxon>
    </lineage>
</organism>
<keyword evidence="2" id="KW-1133">Transmembrane helix</keyword>
<comment type="caution">
    <text evidence="3">The sequence shown here is derived from an EMBL/GenBank/DDBJ whole genome shotgun (WGS) entry which is preliminary data.</text>
</comment>
<keyword evidence="2" id="KW-0812">Transmembrane</keyword>
<dbReference type="RefSeq" id="WP_254166196.1">
    <property type="nucleotide sequence ID" value="NZ_JANAFB010000014.1"/>
</dbReference>
<accession>A0A9X2HK85</accession>
<name>A0A9X2HK85_9MICC</name>
<sequence>MKLFKRNEEEVPQDEYAPEGNKLRDYFDSSKDLIQDFSDWISGSRWRAAAIGLLTIVVAVLWCLGIVYLMGGSSSNDESGFTPVENGVEVDEHQHSHGEATP</sequence>
<feature type="transmembrane region" description="Helical" evidence="2">
    <location>
        <begin position="48"/>
        <end position="70"/>
    </location>
</feature>
<keyword evidence="2" id="KW-0472">Membrane</keyword>
<reference evidence="3" key="1">
    <citation type="submission" date="2022-06" db="EMBL/GenBank/DDBJ databases">
        <title>Rothia sp. isolated from sandalwood seedling.</title>
        <authorList>
            <person name="Tuikhar N."/>
            <person name="Kirdat K."/>
            <person name="Thorat V."/>
            <person name="Swetha P."/>
            <person name="Padma S."/>
            <person name="Sundararaj R."/>
            <person name="Yadav A."/>
        </authorList>
    </citation>
    <scope>NUCLEOTIDE SEQUENCE</scope>
    <source>
        <strain evidence="3">AR01</strain>
    </source>
</reference>
<feature type="compositionally biased region" description="Basic and acidic residues" evidence="1">
    <location>
        <begin position="90"/>
        <end position="102"/>
    </location>
</feature>
<protein>
    <submittedName>
        <fullName evidence="3">Uncharacterized protein</fullName>
    </submittedName>
</protein>
<feature type="region of interest" description="Disordered" evidence="1">
    <location>
        <begin position="75"/>
        <end position="102"/>
    </location>
</feature>